<proteinExistence type="predicted"/>
<feature type="region of interest" description="Disordered" evidence="1">
    <location>
        <begin position="52"/>
        <end position="135"/>
    </location>
</feature>
<evidence type="ECO:0000313" key="2">
    <source>
        <dbReference type="EMBL" id="CAF5190606.1"/>
    </source>
</evidence>
<comment type="caution">
    <text evidence="2">The sequence shown here is derived from an EMBL/GenBank/DDBJ whole genome shotgun (WGS) entry which is preliminary data.</text>
</comment>
<evidence type="ECO:0000313" key="3">
    <source>
        <dbReference type="EMBL" id="CAF5202533.1"/>
    </source>
</evidence>
<organism evidence="2 4">
    <name type="scientific">Rotaria magnacalcarata</name>
    <dbReference type="NCBI Taxonomy" id="392030"/>
    <lineage>
        <taxon>Eukaryota</taxon>
        <taxon>Metazoa</taxon>
        <taxon>Spiralia</taxon>
        <taxon>Gnathifera</taxon>
        <taxon>Rotifera</taxon>
        <taxon>Eurotatoria</taxon>
        <taxon>Bdelloidea</taxon>
        <taxon>Philodinida</taxon>
        <taxon>Philodinidae</taxon>
        <taxon>Rotaria</taxon>
    </lineage>
</organism>
<feature type="compositionally biased region" description="Polar residues" evidence="1">
    <location>
        <begin position="55"/>
        <end position="67"/>
    </location>
</feature>
<feature type="compositionally biased region" description="Low complexity" evidence="1">
    <location>
        <begin position="71"/>
        <end position="81"/>
    </location>
</feature>
<dbReference type="Proteomes" id="UP000676336">
    <property type="component" value="Unassembled WGS sequence"/>
</dbReference>
<dbReference type="EMBL" id="CAJOBI010325119">
    <property type="protein sequence ID" value="CAF5190606.1"/>
    <property type="molecule type" value="Genomic_DNA"/>
</dbReference>
<dbReference type="EMBL" id="CAJOBJ010346813">
    <property type="protein sequence ID" value="CAF5202533.1"/>
    <property type="molecule type" value="Genomic_DNA"/>
</dbReference>
<feature type="compositionally biased region" description="Basic residues" evidence="1">
    <location>
        <begin position="82"/>
        <end position="94"/>
    </location>
</feature>
<evidence type="ECO:0000256" key="1">
    <source>
        <dbReference type="SAM" id="MobiDB-lite"/>
    </source>
</evidence>
<dbReference type="Proteomes" id="UP000681720">
    <property type="component" value="Unassembled WGS sequence"/>
</dbReference>
<dbReference type="AlphaFoldDB" id="A0A8S3HXD0"/>
<protein>
    <submittedName>
        <fullName evidence="2">Uncharacterized protein</fullName>
    </submittedName>
</protein>
<gene>
    <name evidence="3" type="ORF">GIL414_LOCUS77088</name>
    <name evidence="2" type="ORF">SMN809_LOCUS72161</name>
</gene>
<accession>A0A8S3HXD0</accession>
<feature type="compositionally biased region" description="Basic and acidic residues" evidence="1">
    <location>
        <begin position="120"/>
        <end position="135"/>
    </location>
</feature>
<evidence type="ECO:0000313" key="4">
    <source>
        <dbReference type="Proteomes" id="UP000676336"/>
    </source>
</evidence>
<reference evidence="2" key="1">
    <citation type="submission" date="2021-02" db="EMBL/GenBank/DDBJ databases">
        <authorList>
            <person name="Nowell W R."/>
        </authorList>
    </citation>
    <scope>NUCLEOTIDE SEQUENCE</scope>
</reference>
<name>A0A8S3HXD0_9BILA</name>
<feature type="compositionally biased region" description="Basic and acidic residues" evidence="1">
    <location>
        <begin position="95"/>
        <end position="104"/>
    </location>
</feature>
<sequence>MSLSTASVHLTSSPTAIELNRLKQSTSICTNVQATSDQQMPRVTWNLADDDINGLESTTNHASIINEQRSKSSTKTNSQTKQRQKQQPPRRKRPQHTESTKLRQEPLGVRRSRFNQAQIKKIDNHLPTKGHIENK</sequence>